<organism evidence="2 3">
    <name type="scientific">Drouetiella hepatica Uher 2000/2452</name>
    <dbReference type="NCBI Taxonomy" id="904376"/>
    <lineage>
        <taxon>Bacteria</taxon>
        <taxon>Bacillati</taxon>
        <taxon>Cyanobacteriota</taxon>
        <taxon>Cyanophyceae</taxon>
        <taxon>Oculatellales</taxon>
        <taxon>Oculatellaceae</taxon>
        <taxon>Drouetiella</taxon>
    </lineage>
</organism>
<accession>A0A951UMB3</accession>
<proteinExistence type="predicted"/>
<evidence type="ECO:0000256" key="1">
    <source>
        <dbReference type="SAM" id="MobiDB-lite"/>
    </source>
</evidence>
<dbReference type="AlphaFoldDB" id="A0A951UMB3"/>
<dbReference type="EMBL" id="JAHHHD010000012">
    <property type="protein sequence ID" value="MBW4659526.1"/>
    <property type="molecule type" value="Genomic_DNA"/>
</dbReference>
<feature type="compositionally biased region" description="Basic and acidic residues" evidence="1">
    <location>
        <begin position="114"/>
        <end position="123"/>
    </location>
</feature>
<gene>
    <name evidence="2" type="ORF">KME15_12690</name>
</gene>
<evidence type="ECO:0000313" key="2">
    <source>
        <dbReference type="EMBL" id="MBW4659526.1"/>
    </source>
</evidence>
<reference evidence="2" key="2">
    <citation type="journal article" date="2022" name="Microbiol. Resour. Announc.">
        <title>Metagenome Sequencing to Explore Phylogenomics of Terrestrial Cyanobacteria.</title>
        <authorList>
            <person name="Ward R.D."/>
            <person name="Stajich J.E."/>
            <person name="Johansen J.R."/>
            <person name="Huntemann M."/>
            <person name="Clum A."/>
            <person name="Foster B."/>
            <person name="Foster B."/>
            <person name="Roux S."/>
            <person name="Palaniappan K."/>
            <person name="Varghese N."/>
            <person name="Mukherjee S."/>
            <person name="Reddy T.B.K."/>
            <person name="Daum C."/>
            <person name="Copeland A."/>
            <person name="Chen I.A."/>
            <person name="Ivanova N.N."/>
            <person name="Kyrpides N.C."/>
            <person name="Shapiro N."/>
            <person name="Eloe-Fadrosh E.A."/>
            <person name="Pietrasiak N."/>
        </authorList>
    </citation>
    <scope>NUCLEOTIDE SEQUENCE</scope>
    <source>
        <strain evidence="2">UHER 2000/2452</strain>
    </source>
</reference>
<comment type="caution">
    <text evidence="2">The sequence shown here is derived from an EMBL/GenBank/DDBJ whole genome shotgun (WGS) entry which is preliminary data.</text>
</comment>
<evidence type="ECO:0000313" key="3">
    <source>
        <dbReference type="Proteomes" id="UP000757435"/>
    </source>
</evidence>
<dbReference type="Proteomes" id="UP000757435">
    <property type="component" value="Unassembled WGS sequence"/>
</dbReference>
<reference evidence="2" key="1">
    <citation type="submission" date="2021-05" db="EMBL/GenBank/DDBJ databases">
        <authorList>
            <person name="Pietrasiak N."/>
            <person name="Ward R."/>
            <person name="Stajich J.E."/>
            <person name="Kurbessoian T."/>
        </authorList>
    </citation>
    <scope>NUCLEOTIDE SEQUENCE</scope>
    <source>
        <strain evidence="2">UHER 2000/2452</strain>
    </source>
</reference>
<feature type="region of interest" description="Disordered" evidence="1">
    <location>
        <begin position="106"/>
        <end position="138"/>
    </location>
</feature>
<protein>
    <submittedName>
        <fullName evidence="2">Uncharacterized protein</fullName>
    </submittedName>
</protein>
<sequence length="138" mass="15082">MSGIFRSLAGTVGGLFRILGGILGAIGGLFRSKSQEAQPEAPQQTGAYFLNADDAVSFGNIEYMRSSTSTRRTFPKAKLGEDNAFVQSVSSMKKADMKAQAIAEAKLPSLSEQPKTERRRADSNLDMFRNMARELKKE</sequence>
<name>A0A951UMB3_9CYAN</name>